<evidence type="ECO:0000256" key="2">
    <source>
        <dbReference type="ARBA" id="ARBA00022679"/>
    </source>
</evidence>
<dbReference type="InterPro" id="IPR042203">
    <property type="entry name" value="Leu/Phe-tRNA_Trfase_C"/>
</dbReference>
<sequence>MPGFGPADLLDCYRDGIFPMADSADDPSLFLVDPPLRANIPLQGFHVPRRLKRLVRQGKFEITIDRDFHKVVAMCAAPAPDRDNTWINRPIRWLYGELFEMGHAHSVECRLEGELAGGLYGVSLGGAFFGESMFSRASNASKVALVHLVARLITGGFRLLDAQFMTRHLSQFGTEEVTAEIYKQRLAEAVAIDADFHRLAENASGAQALQSIGQTS</sequence>
<evidence type="ECO:0000313" key="6">
    <source>
        <dbReference type="Proteomes" id="UP001354971"/>
    </source>
</evidence>
<dbReference type="HAMAP" id="MF_00688">
    <property type="entry name" value="Leu_Phe_trans"/>
    <property type="match status" value="1"/>
</dbReference>
<name>A0ABU7LLK7_9PROT</name>
<comment type="similarity">
    <text evidence="4">Belongs to the L/F-transferase family.</text>
</comment>
<dbReference type="SUPFAM" id="SSF55729">
    <property type="entry name" value="Acyl-CoA N-acyltransferases (Nat)"/>
    <property type="match status" value="1"/>
</dbReference>
<dbReference type="Gene3D" id="3.40.630.70">
    <property type="entry name" value="Leucyl/phenylalanyl-tRNA-protein transferase, C-terminal domain"/>
    <property type="match status" value="1"/>
</dbReference>
<evidence type="ECO:0000313" key="5">
    <source>
        <dbReference type="EMBL" id="MEE2524808.1"/>
    </source>
</evidence>
<reference evidence="5 6" key="1">
    <citation type="submission" date="2024-01" db="EMBL/GenBank/DDBJ databases">
        <title>Hyphobacterium bacterium isolated from marine sediment.</title>
        <authorList>
            <person name="Zhao S."/>
        </authorList>
    </citation>
    <scope>NUCLEOTIDE SEQUENCE [LARGE SCALE GENOMIC DNA]</scope>
    <source>
        <strain evidence="6">HN65</strain>
    </source>
</reference>
<protein>
    <recommendedName>
        <fullName evidence="4">Leucyl/phenylalanyl-tRNA--protein transferase</fullName>
        <ecNumber evidence="4">2.3.2.6</ecNumber>
    </recommendedName>
    <alternativeName>
        <fullName evidence="4">L/F-transferase</fullName>
    </alternativeName>
    <alternativeName>
        <fullName evidence="4">Leucyltransferase</fullName>
    </alternativeName>
    <alternativeName>
        <fullName evidence="4">Phenyalanyltransferase</fullName>
    </alternativeName>
</protein>
<dbReference type="Proteomes" id="UP001354971">
    <property type="component" value="Unassembled WGS sequence"/>
</dbReference>
<dbReference type="EMBL" id="JAZDRP010000001">
    <property type="protein sequence ID" value="MEE2524808.1"/>
    <property type="molecule type" value="Genomic_DNA"/>
</dbReference>
<keyword evidence="3 4" id="KW-0012">Acyltransferase</keyword>
<dbReference type="InterPro" id="IPR004616">
    <property type="entry name" value="Leu/Phe-tRNA_Trfase"/>
</dbReference>
<comment type="catalytic activity">
    <reaction evidence="4">
        <text>N-terminal L-lysyl-[protein] + L-leucyl-tRNA(Leu) = N-terminal L-leucyl-L-lysyl-[protein] + tRNA(Leu) + H(+)</text>
        <dbReference type="Rhea" id="RHEA:12340"/>
        <dbReference type="Rhea" id="RHEA-COMP:9613"/>
        <dbReference type="Rhea" id="RHEA-COMP:9622"/>
        <dbReference type="Rhea" id="RHEA-COMP:12670"/>
        <dbReference type="Rhea" id="RHEA-COMP:12671"/>
        <dbReference type="ChEBI" id="CHEBI:15378"/>
        <dbReference type="ChEBI" id="CHEBI:65249"/>
        <dbReference type="ChEBI" id="CHEBI:78442"/>
        <dbReference type="ChEBI" id="CHEBI:78494"/>
        <dbReference type="ChEBI" id="CHEBI:133043"/>
        <dbReference type="EC" id="2.3.2.6"/>
    </reaction>
</comment>
<dbReference type="RefSeq" id="WP_330197476.1">
    <property type="nucleotide sequence ID" value="NZ_JAZDRP010000001.1"/>
</dbReference>
<dbReference type="EC" id="2.3.2.6" evidence="4"/>
<dbReference type="InterPro" id="IPR016181">
    <property type="entry name" value="Acyl_CoA_acyltransferase"/>
</dbReference>
<dbReference type="Pfam" id="PF03588">
    <property type="entry name" value="Leu_Phe_trans"/>
    <property type="match status" value="1"/>
</dbReference>
<comment type="caution">
    <text evidence="5">The sequence shown here is derived from an EMBL/GenBank/DDBJ whole genome shotgun (WGS) entry which is preliminary data.</text>
</comment>
<comment type="function">
    <text evidence="4">Functions in the N-end rule pathway of protein degradation where it conjugates Leu, Phe and, less efficiently, Met from aminoacyl-tRNAs to the N-termini of proteins containing an N-terminal arginine or lysine.</text>
</comment>
<comment type="catalytic activity">
    <reaction evidence="4">
        <text>L-phenylalanyl-tRNA(Phe) + an N-terminal L-alpha-aminoacyl-[protein] = an N-terminal L-phenylalanyl-L-alpha-aminoacyl-[protein] + tRNA(Phe)</text>
        <dbReference type="Rhea" id="RHEA:43632"/>
        <dbReference type="Rhea" id="RHEA-COMP:9668"/>
        <dbReference type="Rhea" id="RHEA-COMP:9699"/>
        <dbReference type="Rhea" id="RHEA-COMP:10636"/>
        <dbReference type="Rhea" id="RHEA-COMP:10637"/>
        <dbReference type="ChEBI" id="CHEBI:78442"/>
        <dbReference type="ChEBI" id="CHEBI:78531"/>
        <dbReference type="ChEBI" id="CHEBI:78597"/>
        <dbReference type="ChEBI" id="CHEBI:83561"/>
        <dbReference type="EC" id="2.3.2.6"/>
    </reaction>
</comment>
<dbReference type="PANTHER" id="PTHR30098:SF2">
    <property type="entry name" value="LEUCYL_PHENYLALANYL-TRNA--PROTEIN TRANSFERASE"/>
    <property type="match status" value="1"/>
</dbReference>
<gene>
    <name evidence="4 5" type="primary">aat</name>
    <name evidence="5" type="ORF">V0U79_00385</name>
</gene>
<keyword evidence="2 4" id="KW-0808">Transferase</keyword>
<dbReference type="GO" id="GO:0008914">
    <property type="term" value="F:leucyl-tRNA--protein transferase activity"/>
    <property type="evidence" value="ECO:0007669"/>
    <property type="project" value="UniProtKB-EC"/>
</dbReference>
<evidence type="ECO:0000256" key="1">
    <source>
        <dbReference type="ARBA" id="ARBA00022490"/>
    </source>
</evidence>
<accession>A0ABU7LLK7</accession>
<organism evidence="5 6">
    <name type="scientific">Hyphobacterium lacteum</name>
    <dbReference type="NCBI Taxonomy" id="3116575"/>
    <lineage>
        <taxon>Bacteria</taxon>
        <taxon>Pseudomonadati</taxon>
        <taxon>Pseudomonadota</taxon>
        <taxon>Alphaproteobacteria</taxon>
        <taxon>Maricaulales</taxon>
        <taxon>Maricaulaceae</taxon>
        <taxon>Hyphobacterium</taxon>
    </lineage>
</organism>
<keyword evidence="6" id="KW-1185">Reference proteome</keyword>
<evidence type="ECO:0000256" key="4">
    <source>
        <dbReference type="HAMAP-Rule" id="MF_00688"/>
    </source>
</evidence>
<comment type="subcellular location">
    <subcellularLocation>
        <location evidence="4">Cytoplasm</location>
    </subcellularLocation>
</comment>
<proteinExistence type="inferred from homology"/>
<comment type="catalytic activity">
    <reaction evidence="4">
        <text>N-terminal L-arginyl-[protein] + L-leucyl-tRNA(Leu) = N-terminal L-leucyl-L-arginyl-[protein] + tRNA(Leu) + H(+)</text>
        <dbReference type="Rhea" id="RHEA:50416"/>
        <dbReference type="Rhea" id="RHEA-COMP:9613"/>
        <dbReference type="Rhea" id="RHEA-COMP:9622"/>
        <dbReference type="Rhea" id="RHEA-COMP:12672"/>
        <dbReference type="Rhea" id="RHEA-COMP:12673"/>
        <dbReference type="ChEBI" id="CHEBI:15378"/>
        <dbReference type="ChEBI" id="CHEBI:64719"/>
        <dbReference type="ChEBI" id="CHEBI:78442"/>
        <dbReference type="ChEBI" id="CHEBI:78494"/>
        <dbReference type="ChEBI" id="CHEBI:133044"/>
        <dbReference type="EC" id="2.3.2.6"/>
    </reaction>
</comment>
<evidence type="ECO:0000256" key="3">
    <source>
        <dbReference type="ARBA" id="ARBA00023315"/>
    </source>
</evidence>
<dbReference type="NCBIfam" id="TIGR00667">
    <property type="entry name" value="aat"/>
    <property type="match status" value="1"/>
</dbReference>
<keyword evidence="1 4" id="KW-0963">Cytoplasm</keyword>
<dbReference type="PANTHER" id="PTHR30098">
    <property type="entry name" value="LEUCYL/PHENYLALANYL-TRNA--PROTEIN TRANSFERASE"/>
    <property type="match status" value="1"/>
</dbReference>